<name>A0A9Q0DED2_9TELE</name>
<organism evidence="2 3">
    <name type="scientific">Muraenolepis orangiensis</name>
    <name type="common">Patagonian moray cod</name>
    <dbReference type="NCBI Taxonomy" id="630683"/>
    <lineage>
        <taxon>Eukaryota</taxon>
        <taxon>Metazoa</taxon>
        <taxon>Chordata</taxon>
        <taxon>Craniata</taxon>
        <taxon>Vertebrata</taxon>
        <taxon>Euteleostomi</taxon>
        <taxon>Actinopterygii</taxon>
        <taxon>Neopterygii</taxon>
        <taxon>Teleostei</taxon>
        <taxon>Neoteleostei</taxon>
        <taxon>Acanthomorphata</taxon>
        <taxon>Zeiogadaria</taxon>
        <taxon>Gadariae</taxon>
        <taxon>Gadiformes</taxon>
        <taxon>Muraenolepidoidei</taxon>
        <taxon>Muraenolepididae</taxon>
        <taxon>Muraenolepis</taxon>
    </lineage>
</organism>
<evidence type="ECO:0000313" key="2">
    <source>
        <dbReference type="EMBL" id="KAJ3586053.1"/>
    </source>
</evidence>
<proteinExistence type="predicted"/>
<evidence type="ECO:0000313" key="3">
    <source>
        <dbReference type="Proteomes" id="UP001148018"/>
    </source>
</evidence>
<dbReference type="Proteomes" id="UP001148018">
    <property type="component" value="Unassembled WGS sequence"/>
</dbReference>
<feature type="region of interest" description="Disordered" evidence="1">
    <location>
        <begin position="46"/>
        <end position="98"/>
    </location>
</feature>
<keyword evidence="3" id="KW-1185">Reference proteome</keyword>
<evidence type="ECO:0000256" key="1">
    <source>
        <dbReference type="SAM" id="MobiDB-lite"/>
    </source>
</evidence>
<dbReference type="AlphaFoldDB" id="A0A9Q0DED2"/>
<reference evidence="2" key="1">
    <citation type="submission" date="2022-07" db="EMBL/GenBank/DDBJ databases">
        <title>Chromosome-level genome of Muraenolepis orangiensis.</title>
        <authorList>
            <person name="Kim J."/>
        </authorList>
    </citation>
    <scope>NUCLEOTIDE SEQUENCE</scope>
    <source>
        <strain evidence="2">KU_S4_2022</strain>
        <tissue evidence="2">Muscle</tissue>
    </source>
</reference>
<protein>
    <submittedName>
        <fullName evidence="2">Uncharacterized protein</fullName>
    </submittedName>
</protein>
<comment type="caution">
    <text evidence="2">The sequence shown here is derived from an EMBL/GenBank/DDBJ whole genome shotgun (WGS) entry which is preliminary data.</text>
</comment>
<gene>
    <name evidence="2" type="ORF">NHX12_012454</name>
</gene>
<accession>A0A9Q0DED2</accession>
<feature type="region of interest" description="Disordered" evidence="1">
    <location>
        <begin position="1"/>
        <end position="34"/>
    </location>
</feature>
<dbReference type="EMBL" id="JANIIK010000117">
    <property type="protein sequence ID" value="KAJ3586053.1"/>
    <property type="molecule type" value="Genomic_DNA"/>
</dbReference>
<sequence length="98" mass="10973">MGGGACRHRDGVHGASQAGGRTTDSWKGSEAGRARDDFLWRLIANQRERERENQEGVKSDGIEKVEEKHGGQELGEPMRDNQRAGRANERQPESWESQ</sequence>